<keyword evidence="2" id="KW-1185">Reference proteome</keyword>
<dbReference type="AlphaFoldDB" id="A0A9W4U4B8"/>
<proteinExistence type="predicted"/>
<organism evidence="1 2">
    <name type="scientific">Periconia digitata</name>
    <dbReference type="NCBI Taxonomy" id="1303443"/>
    <lineage>
        <taxon>Eukaryota</taxon>
        <taxon>Fungi</taxon>
        <taxon>Dikarya</taxon>
        <taxon>Ascomycota</taxon>
        <taxon>Pezizomycotina</taxon>
        <taxon>Dothideomycetes</taxon>
        <taxon>Pleosporomycetidae</taxon>
        <taxon>Pleosporales</taxon>
        <taxon>Massarineae</taxon>
        <taxon>Periconiaceae</taxon>
        <taxon>Periconia</taxon>
    </lineage>
</organism>
<evidence type="ECO:0000313" key="1">
    <source>
        <dbReference type="EMBL" id="CAI6273442.1"/>
    </source>
</evidence>
<sequence length="100" mass="11119">MIKHQPTNKLTGRNLLSKSCIGSHDNITPTLFLPGLLFDGTFSYNSHYGIHTIRAHAPKLPTLGMCSYCLSHRSTGRRQCQFPGLFFTTASITNIVIEPQ</sequence>
<dbReference type="Proteomes" id="UP001152607">
    <property type="component" value="Unassembled WGS sequence"/>
</dbReference>
<protein>
    <submittedName>
        <fullName evidence="1">Uncharacterized protein</fullName>
    </submittedName>
</protein>
<evidence type="ECO:0000313" key="2">
    <source>
        <dbReference type="Proteomes" id="UP001152607"/>
    </source>
</evidence>
<accession>A0A9W4U4B8</accession>
<name>A0A9W4U4B8_9PLEO</name>
<reference evidence="1" key="1">
    <citation type="submission" date="2023-01" db="EMBL/GenBank/DDBJ databases">
        <authorList>
            <person name="Van Ghelder C."/>
            <person name="Rancurel C."/>
        </authorList>
    </citation>
    <scope>NUCLEOTIDE SEQUENCE</scope>
    <source>
        <strain evidence="1">CNCM I-4278</strain>
    </source>
</reference>
<gene>
    <name evidence="1" type="ORF">PDIGIT_LOCUS1817</name>
</gene>
<dbReference type="EMBL" id="CAOQHR010000001">
    <property type="protein sequence ID" value="CAI6273442.1"/>
    <property type="molecule type" value="Genomic_DNA"/>
</dbReference>
<comment type="caution">
    <text evidence="1">The sequence shown here is derived from an EMBL/GenBank/DDBJ whole genome shotgun (WGS) entry which is preliminary data.</text>
</comment>